<dbReference type="InterPro" id="IPR011009">
    <property type="entry name" value="Kinase-like_dom_sf"/>
</dbReference>
<dbReference type="Gene3D" id="3.90.1200.10">
    <property type="match status" value="1"/>
</dbReference>
<comment type="caution">
    <text evidence="2">The sequence shown here is derived from an EMBL/GenBank/DDBJ whole genome shotgun (WGS) entry which is preliminary data.</text>
</comment>
<dbReference type="InterPro" id="IPR002575">
    <property type="entry name" value="Aminoglycoside_PTrfase"/>
</dbReference>
<proteinExistence type="predicted"/>
<protein>
    <submittedName>
        <fullName evidence="2">Phosphotransferase family enzyme</fullName>
    </submittedName>
</protein>
<feature type="domain" description="Aminoglycoside phosphotransferase" evidence="1">
    <location>
        <begin position="31"/>
        <end position="220"/>
    </location>
</feature>
<name>A0A3N1NWJ4_9GAMM</name>
<sequence>MPDAFTRLETALATWRKWPLPFTDAPRVLGPIEGGRTNRSFRLRAPGLGDDLLLRLNNPRGPRLGIDRAQEAAILDTVAEAGLTRGACYWSPQRDFTVFPHIDGRTWSDADFQDPRQRRRLMECLGAAQVLAPGTPRRSYTAYLDHYWQQLENAGAIDAALASSWWLFRETLVAFDRSDWPAVLTHHDLIPENVLETGDRLYLIDWEYAAVGHPDIDRWCIDPALVREPFIHELARWTNALWERIVTLSDEHRTVT</sequence>
<dbReference type="GO" id="GO:0016740">
    <property type="term" value="F:transferase activity"/>
    <property type="evidence" value="ECO:0007669"/>
    <property type="project" value="UniProtKB-KW"/>
</dbReference>
<reference evidence="2 3" key="1">
    <citation type="submission" date="2018-11" db="EMBL/GenBank/DDBJ databases">
        <title>Genomic Encyclopedia of Type Strains, Phase IV (KMG-IV): sequencing the most valuable type-strain genomes for metagenomic binning, comparative biology and taxonomic classification.</title>
        <authorList>
            <person name="Goeker M."/>
        </authorList>
    </citation>
    <scope>NUCLEOTIDE SEQUENCE [LARGE SCALE GENOMIC DNA]</scope>
    <source>
        <strain evidence="2 3">DSM 16974</strain>
    </source>
</reference>
<evidence type="ECO:0000313" key="3">
    <source>
        <dbReference type="Proteomes" id="UP000273643"/>
    </source>
</evidence>
<organism evidence="2 3">
    <name type="scientific">Marinimicrobium koreense</name>
    <dbReference type="NCBI Taxonomy" id="306545"/>
    <lineage>
        <taxon>Bacteria</taxon>
        <taxon>Pseudomonadati</taxon>
        <taxon>Pseudomonadota</taxon>
        <taxon>Gammaproteobacteria</taxon>
        <taxon>Cellvibrionales</taxon>
        <taxon>Cellvibrionaceae</taxon>
        <taxon>Marinimicrobium</taxon>
    </lineage>
</organism>
<evidence type="ECO:0000313" key="2">
    <source>
        <dbReference type="EMBL" id="ROQ17076.1"/>
    </source>
</evidence>
<dbReference type="PANTHER" id="PTHR40086">
    <property type="entry name" value="PHOSPHOTRANSFERASE YTMP-RELATED"/>
    <property type="match status" value="1"/>
</dbReference>
<dbReference type="EMBL" id="RJUK01000004">
    <property type="protein sequence ID" value="ROQ17076.1"/>
    <property type="molecule type" value="Genomic_DNA"/>
</dbReference>
<gene>
    <name evidence="2" type="ORF">EDC38_3191</name>
</gene>
<dbReference type="InterPro" id="IPR052077">
    <property type="entry name" value="CcrZ_PhaseVar_Mediator"/>
</dbReference>
<dbReference type="SUPFAM" id="SSF56112">
    <property type="entry name" value="Protein kinase-like (PK-like)"/>
    <property type="match status" value="1"/>
</dbReference>
<evidence type="ECO:0000259" key="1">
    <source>
        <dbReference type="Pfam" id="PF01636"/>
    </source>
</evidence>
<keyword evidence="3" id="KW-1185">Reference proteome</keyword>
<dbReference type="RefSeq" id="WP_170162975.1">
    <property type="nucleotide sequence ID" value="NZ_RJUK01000004.1"/>
</dbReference>
<dbReference type="PANTHER" id="PTHR40086:SF1">
    <property type="entry name" value="CELL CYCLE REGULATOR CCRZ"/>
    <property type="match status" value="1"/>
</dbReference>
<keyword evidence="2" id="KW-0808">Transferase</keyword>
<dbReference type="Pfam" id="PF01636">
    <property type="entry name" value="APH"/>
    <property type="match status" value="1"/>
</dbReference>
<accession>A0A3N1NWJ4</accession>
<dbReference type="Gene3D" id="3.30.200.20">
    <property type="entry name" value="Phosphorylase Kinase, domain 1"/>
    <property type="match status" value="1"/>
</dbReference>
<dbReference type="AlphaFoldDB" id="A0A3N1NWJ4"/>
<dbReference type="Proteomes" id="UP000273643">
    <property type="component" value="Unassembled WGS sequence"/>
</dbReference>